<dbReference type="AlphaFoldDB" id="A0A4D6LAZ0"/>
<evidence type="ECO:0000313" key="1">
    <source>
        <dbReference type="EMBL" id="QCD85566.1"/>
    </source>
</evidence>
<dbReference type="Proteomes" id="UP000501690">
    <property type="component" value="Linkage Group LG3"/>
</dbReference>
<evidence type="ECO:0000313" key="2">
    <source>
        <dbReference type="Proteomes" id="UP000501690"/>
    </source>
</evidence>
<keyword evidence="2" id="KW-1185">Reference proteome</keyword>
<sequence length="139" mass="16342">MCFQTIIAMVHYNGRIINDELLSSRFVSQVSRYLEINNFMTVTALKQTILNLFIAANGKSYTVDLCYRCPVKTNELKICYRTVMIEDDEDVKFVIGYAKKYEPHVHFEVMAFIREYIEISSDVIWEHLEKQLNDSLNIE</sequence>
<reference evidence="1 2" key="1">
    <citation type="submission" date="2019-04" db="EMBL/GenBank/DDBJ databases">
        <title>An improved genome assembly and genetic linkage map for asparagus bean, Vigna unguiculata ssp. sesquipedialis.</title>
        <authorList>
            <person name="Xia Q."/>
            <person name="Zhang R."/>
            <person name="Dong Y."/>
        </authorList>
    </citation>
    <scope>NUCLEOTIDE SEQUENCE [LARGE SCALE GENOMIC DNA]</scope>
    <source>
        <tissue evidence="1">Leaf</tissue>
    </source>
</reference>
<gene>
    <name evidence="1" type="ORF">DEO72_LG3g85</name>
</gene>
<accession>A0A4D6LAZ0</accession>
<name>A0A4D6LAZ0_VIGUN</name>
<organism evidence="1 2">
    <name type="scientific">Vigna unguiculata</name>
    <name type="common">Cowpea</name>
    <dbReference type="NCBI Taxonomy" id="3917"/>
    <lineage>
        <taxon>Eukaryota</taxon>
        <taxon>Viridiplantae</taxon>
        <taxon>Streptophyta</taxon>
        <taxon>Embryophyta</taxon>
        <taxon>Tracheophyta</taxon>
        <taxon>Spermatophyta</taxon>
        <taxon>Magnoliopsida</taxon>
        <taxon>eudicotyledons</taxon>
        <taxon>Gunneridae</taxon>
        <taxon>Pentapetalae</taxon>
        <taxon>rosids</taxon>
        <taxon>fabids</taxon>
        <taxon>Fabales</taxon>
        <taxon>Fabaceae</taxon>
        <taxon>Papilionoideae</taxon>
        <taxon>50 kb inversion clade</taxon>
        <taxon>NPAAA clade</taxon>
        <taxon>indigoferoid/millettioid clade</taxon>
        <taxon>Phaseoleae</taxon>
        <taxon>Vigna</taxon>
    </lineage>
</organism>
<dbReference type="EMBL" id="CP039347">
    <property type="protein sequence ID" value="QCD85566.1"/>
    <property type="molecule type" value="Genomic_DNA"/>
</dbReference>
<proteinExistence type="predicted"/>
<protein>
    <submittedName>
        <fullName evidence="1">Uncharacterized protein</fullName>
    </submittedName>
</protein>